<feature type="binding site" evidence="20">
    <location>
        <position position="685"/>
    </location>
    <ligand>
        <name>[4Fe-4S] cluster</name>
        <dbReference type="ChEBI" id="CHEBI:49883"/>
    </ligand>
</feature>
<dbReference type="CDD" id="cd19944">
    <property type="entry name" value="NirB_Fer2_BFD-like_2"/>
    <property type="match status" value="1"/>
</dbReference>
<feature type="domain" description="Nitrite/Sulfite reductase ferredoxin-like" evidence="23">
    <location>
        <begin position="598"/>
        <end position="660"/>
    </location>
</feature>
<evidence type="ECO:0000313" key="28">
    <source>
        <dbReference type="Proteomes" id="UP000272474"/>
    </source>
</evidence>
<keyword evidence="14 20" id="KW-0408">Iron</keyword>
<dbReference type="Pfam" id="PF03460">
    <property type="entry name" value="NIR_SIR_ferr"/>
    <property type="match status" value="1"/>
</dbReference>
<keyword evidence="9" id="KW-0001">2Fe-2S</keyword>
<dbReference type="AlphaFoldDB" id="A0A3A9ZER9"/>
<dbReference type="InterPro" id="IPR023753">
    <property type="entry name" value="FAD/NAD-binding_dom"/>
</dbReference>
<dbReference type="PROSITE" id="PS00365">
    <property type="entry name" value="NIR_SIR"/>
    <property type="match status" value="1"/>
</dbReference>
<evidence type="ECO:0000256" key="20">
    <source>
        <dbReference type="PIRSR" id="PIRSR037149-1"/>
    </source>
</evidence>
<comment type="pathway">
    <text evidence="3">Nitrogen metabolism; nitrate reduction (assimilation).</text>
</comment>
<dbReference type="Pfam" id="PF01077">
    <property type="entry name" value="NIR_SIR"/>
    <property type="match status" value="1"/>
</dbReference>
<keyword evidence="28" id="KW-1185">Reference proteome</keyword>
<dbReference type="Gene3D" id="3.30.413.10">
    <property type="entry name" value="Sulfite Reductase Hemoprotein, domain 1"/>
    <property type="match status" value="1"/>
</dbReference>
<comment type="cofactor">
    <cofactor evidence="20">
        <name>siroheme</name>
        <dbReference type="ChEBI" id="CHEBI:60052"/>
    </cofactor>
    <text evidence="20">Binds 1 siroheme per subunit.</text>
</comment>
<evidence type="ECO:0000259" key="22">
    <source>
        <dbReference type="Pfam" id="PF01077"/>
    </source>
</evidence>
<dbReference type="Pfam" id="PF04324">
    <property type="entry name" value="Fer2_BFD"/>
    <property type="match status" value="1"/>
</dbReference>
<dbReference type="InterPro" id="IPR052034">
    <property type="entry name" value="NasD-like"/>
</dbReference>
<keyword evidence="12 19" id="KW-0274">FAD</keyword>
<dbReference type="InterPro" id="IPR012744">
    <property type="entry name" value="Nitri_red_NirB"/>
</dbReference>
<evidence type="ECO:0000256" key="2">
    <source>
        <dbReference type="ARBA" id="ARBA00003247"/>
    </source>
</evidence>
<evidence type="ECO:0000256" key="8">
    <source>
        <dbReference type="ARBA" id="ARBA00022630"/>
    </source>
</evidence>
<evidence type="ECO:0000256" key="13">
    <source>
        <dbReference type="ARBA" id="ARBA00023002"/>
    </source>
</evidence>
<dbReference type="Pfam" id="PF18267">
    <property type="entry name" value="Rubredoxin_C"/>
    <property type="match status" value="1"/>
</dbReference>
<dbReference type="Pfam" id="PF07992">
    <property type="entry name" value="Pyr_redox_2"/>
    <property type="match status" value="1"/>
</dbReference>
<dbReference type="FunFam" id="3.50.50.60:FF:000033">
    <property type="entry name" value="Nitrite reductase [NAD(P)H], large subunit"/>
    <property type="match status" value="1"/>
</dbReference>
<keyword evidence="11" id="KW-0883">Thioether bond</keyword>
<evidence type="ECO:0000256" key="6">
    <source>
        <dbReference type="ARBA" id="ARBA00022485"/>
    </source>
</evidence>
<dbReference type="SUPFAM" id="SSF51905">
    <property type="entry name" value="FAD/NAD(P)-binding domain"/>
    <property type="match status" value="2"/>
</dbReference>
<feature type="binding site" evidence="20">
    <location>
        <position position="723"/>
    </location>
    <ligand>
        <name>[4Fe-4S] cluster</name>
        <dbReference type="ChEBI" id="CHEBI:49883"/>
    </ligand>
</feature>
<evidence type="ECO:0000256" key="3">
    <source>
        <dbReference type="ARBA" id="ARBA00005096"/>
    </source>
</evidence>
<feature type="domain" description="BFD-like [2Fe-2S]-binding" evidence="24">
    <location>
        <begin position="450"/>
        <end position="496"/>
    </location>
</feature>
<keyword evidence="13" id="KW-0560">Oxidoreductase</keyword>
<dbReference type="GO" id="GO:0050661">
    <property type="term" value="F:NADP binding"/>
    <property type="evidence" value="ECO:0007669"/>
    <property type="project" value="UniProtKB-UniRule"/>
</dbReference>
<keyword evidence="7 20" id="KW-0349">Heme</keyword>
<evidence type="ECO:0000256" key="15">
    <source>
        <dbReference type="ARBA" id="ARBA00023014"/>
    </source>
</evidence>
<dbReference type="GO" id="GO:0051539">
    <property type="term" value="F:4 iron, 4 sulfur cluster binding"/>
    <property type="evidence" value="ECO:0007669"/>
    <property type="project" value="UniProtKB-KW"/>
</dbReference>
<dbReference type="FunFam" id="3.30.413.10:FF:000007">
    <property type="entry name" value="Nitrite reductase [NAD(P)H] large subunit"/>
    <property type="match status" value="1"/>
</dbReference>
<dbReference type="SUPFAM" id="SSF56014">
    <property type="entry name" value="Nitrite and sulphite reductase 4Fe-4S domain-like"/>
    <property type="match status" value="1"/>
</dbReference>
<dbReference type="PRINTS" id="PR00368">
    <property type="entry name" value="FADPNR"/>
</dbReference>
<dbReference type="InterPro" id="IPR005117">
    <property type="entry name" value="NiRdtase/SiRdtase_haem-b_fer"/>
</dbReference>
<keyword evidence="16 19" id="KW-0534">Nitrate assimilation</keyword>
<dbReference type="PIRSF" id="PIRSF037149">
    <property type="entry name" value="NirB"/>
    <property type="match status" value="1"/>
</dbReference>
<reference evidence="27 28" key="1">
    <citation type="journal article" date="2014" name="Int. J. Syst. Evol. Microbiol.">
        <title>Streptomyces hoynatensis sp. nov., isolated from deep marine sediment.</title>
        <authorList>
            <person name="Veyisoglu A."/>
            <person name="Sahin N."/>
        </authorList>
    </citation>
    <scope>NUCLEOTIDE SEQUENCE [LARGE SCALE GENOMIC DNA]</scope>
    <source>
        <strain evidence="27 28">KCTC 29097</strain>
    </source>
</reference>
<dbReference type="PANTHER" id="PTHR43809:SF1">
    <property type="entry name" value="NITRITE REDUCTASE (NADH) LARGE SUBUNIT"/>
    <property type="match status" value="1"/>
</dbReference>
<keyword evidence="10 20" id="KW-0479">Metal-binding</keyword>
<evidence type="ECO:0000259" key="23">
    <source>
        <dbReference type="Pfam" id="PF03460"/>
    </source>
</evidence>
<comment type="caution">
    <text evidence="27">The sequence shown here is derived from an EMBL/GenBank/DDBJ whole genome shotgun (WGS) entry which is preliminary data.</text>
</comment>
<dbReference type="CDD" id="cd19943">
    <property type="entry name" value="NirB_Fer2_BFD-like_1"/>
    <property type="match status" value="1"/>
</dbReference>
<keyword evidence="8 19" id="KW-0285">Flavoprotein</keyword>
<protein>
    <recommendedName>
        <fullName evidence="5">assimilatory sulfite reductase (ferredoxin)</fullName>
        <ecNumber evidence="5">1.8.7.1</ecNumber>
    </recommendedName>
</protein>
<dbReference type="Proteomes" id="UP000272474">
    <property type="component" value="Unassembled WGS sequence"/>
</dbReference>
<evidence type="ECO:0000256" key="1">
    <source>
        <dbReference type="ARBA" id="ARBA00001974"/>
    </source>
</evidence>
<comment type="cofactor">
    <cofactor evidence="20">
        <name>[4Fe-4S] cluster</name>
        <dbReference type="ChEBI" id="CHEBI:49883"/>
    </cofactor>
    <text evidence="20">Binds 1 [4Fe-4S] cluster per subunit.</text>
</comment>
<dbReference type="InterPro" id="IPR006067">
    <property type="entry name" value="NO2/SO3_Rdtase_4Fe4S_dom"/>
</dbReference>
<evidence type="ECO:0000256" key="21">
    <source>
        <dbReference type="SAM" id="MobiDB-lite"/>
    </source>
</evidence>
<evidence type="ECO:0000259" key="26">
    <source>
        <dbReference type="Pfam" id="PF18267"/>
    </source>
</evidence>
<dbReference type="NCBIfam" id="NF011565">
    <property type="entry name" value="PRK14989.1"/>
    <property type="match status" value="1"/>
</dbReference>
<evidence type="ECO:0000256" key="5">
    <source>
        <dbReference type="ARBA" id="ARBA00012353"/>
    </source>
</evidence>
<evidence type="ECO:0000256" key="4">
    <source>
        <dbReference type="ARBA" id="ARBA00010429"/>
    </source>
</evidence>
<dbReference type="GO" id="GO:0046872">
    <property type="term" value="F:metal ion binding"/>
    <property type="evidence" value="ECO:0007669"/>
    <property type="project" value="UniProtKB-KW"/>
</dbReference>
<dbReference type="EMBL" id="RBAL01000002">
    <property type="protein sequence ID" value="RKN45727.1"/>
    <property type="molecule type" value="Genomic_DNA"/>
</dbReference>
<accession>A0A3A9ZER9</accession>
<dbReference type="PRINTS" id="PR00411">
    <property type="entry name" value="PNDRDTASEI"/>
</dbReference>
<dbReference type="InterPro" id="IPR041575">
    <property type="entry name" value="Rubredoxin_C"/>
</dbReference>
<feature type="region of interest" description="Disordered" evidence="21">
    <location>
        <begin position="1"/>
        <end position="26"/>
    </location>
</feature>
<feature type="binding site" description="axial binding residue" evidence="20">
    <location>
        <position position="723"/>
    </location>
    <ligand>
        <name>siroheme</name>
        <dbReference type="ChEBI" id="CHEBI:60052"/>
    </ligand>
    <ligandPart>
        <name>Fe</name>
        <dbReference type="ChEBI" id="CHEBI:18248"/>
    </ligandPart>
</feature>
<dbReference type="InterPro" id="IPR036188">
    <property type="entry name" value="FAD/NAD-bd_sf"/>
</dbReference>
<comment type="cofactor">
    <cofactor evidence="1 19">
        <name>FAD</name>
        <dbReference type="ChEBI" id="CHEBI:57692"/>
    </cofactor>
</comment>
<dbReference type="GO" id="GO:0051537">
    <property type="term" value="F:2 iron, 2 sulfur cluster binding"/>
    <property type="evidence" value="ECO:0007669"/>
    <property type="project" value="UniProtKB-KW"/>
</dbReference>
<name>A0A3A9ZER9_9ACTN</name>
<dbReference type="NCBIfam" id="TIGR02374">
    <property type="entry name" value="nitri_red_nirB"/>
    <property type="match status" value="1"/>
</dbReference>
<comment type="catalytic activity">
    <reaction evidence="18">
        <text>hydrogen sulfide + 6 oxidized [2Fe-2S]-[ferredoxin] + 3 H2O = sulfite + 6 reduced [2Fe-2S]-[ferredoxin] + 7 H(+)</text>
        <dbReference type="Rhea" id="RHEA:23132"/>
        <dbReference type="Rhea" id="RHEA-COMP:10000"/>
        <dbReference type="Rhea" id="RHEA-COMP:10001"/>
        <dbReference type="ChEBI" id="CHEBI:15377"/>
        <dbReference type="ChEBI" id="CHEBI:15378"/>
        <dbReference type="ChEBI" id="CHEBI:17359"/>
        <dbReference type="ChEBI" id="CHEBI:29919"/>
        <dbReference type="ChEBI" id="CHEBI:33737"/>
        <dbReference type="ChEBI" id="CHEBI:33738"/>
        <dbReference type="EC" id="1.8.7.1"/>
    </reaction>
</comment>
<dbReference type="InterPro" id="IPR036136">
    <property type="entry name" value="Nit/Sulf_reduc_fer-like_dom_sf"/>
</dbReference>
<dbReference type="InterPro" id="IPR045854">
    <property type="entry name" value="NO2/SO3_Rdtase_4Fe4S_sf"/>
</dbReference>
<comment type="similarity">
    <text evidence="4">Belongs to the nitrite and sulfite reductase 4Fe-4S domain family.</text>
</comment>
<feature type="binding site" evidence="20">
    <location>
        <position position="679"/>
    </location>
    <ligand>
        <name>[4Fe-4S] cluster</name>
        <dbReference type="ChEBI" id="CHEBI:49883"/>
    </ligand>
</feature>
<keyword evidence="6 20" id="KW-0004">4Fe-4S</keyword>
<dbReference type="Gene3D" id="3.50.50.60">
    <property type="entry name" value="FAD/NAD(P)-binding domain"/>
    <property type="match status" value="2"/>
</dbReference>
<evidence type="ECO:0000256" key="9">
    <source>
        <dbReference type="ARBA" id="ARBA00022714"/>
    </source>
</evidence>
<gene>
    <name evidence="27" type="ORF">D7294_04505</name>
</gene>
<dbReference type="GO" id="GO:0098809">
    <property type="term" value="F:nitrite reductase activity"/>
    <property type="evidence" value="ECO:0007669"/>
    <property type="project" value="InterPro"/>
</dbReference>
<evidence type="ECO:0000256" key="18">
    <source>
        <dbReference type="ARBA" id="ARBA00049518"/>
    </source>
</evidence>
<dbReference type="Gene3D" id="1.10.10.1100">
    <property type="entry name" value="BFD-like [2Fe-2S]-binding domain"/>
    <property type="match status" value="1"/>
</dbReference>
<evidence type="ECO:0000256" key="14">
    <source>
        <dbReference type="ARBA" id="ARBA00023004"/>
    </source>
</evidence>
<feature type="domain" description="Nitrite/sulphite reductase 4Fe-4S" evidence="22">
    <location>
        <begin position="670"/>
        <end position="806"/>
    </location>
</feature>
<keyword evidence="15 20" id="KW-0411">Iron-sulfur</keyword>
<dbReference type="InterPro" id="IPR006066">
    <property type="entry name" value="NO2/SO3_Rdtase_FeS/sirohaem_BS"/>
</dbReference>
<dbReference type="InterPro" id="IPR016156">
    <property type="entry name" value="FAD/NAD-linked_Rdtase_dimer_sf"/>
</dbReference>
<sequence length="891" mass="93274">MSTATAARTGAARTAPTTGAADAAGTSAEKETIVLVGHGMVGQRFLEELADRGVTGRARVVVLCEEPRPAYDRVHLTSWFGGTAAEELSLVPEGFMAEHGIELHLGDPATAVDREARTVTARSGRVFRYDTLVLATGSFPFVPPVPGREATGCFVYRTIEDLEAIRAYAEGARTGLVVGGGLLGLEAAGALKGLGLETHIVEFHPRLMALQVDEGGGAALRRTVEDLGLVVHTGVGGQEITAGEDGAVTGMVLSDGATVPTDLVIFSAGVRPRDELARAAGLPVGERGGIVIDERCRTADPAVFAIGECARAADGMVYGLVAPGYEMAATAGETLAAAAPAGAGFTGADTSTKLKLLGVDVASFGDAHGTAEGCLDVVYADSRSGIYKKLVIGRDGTLLGGVLVGDAEAYGLLRPLTGSVPPAAPEQLVLPAGLAPPTALGPAALPDEAVVCNCHNVTKGTIRAAVSAQGCSSVPEVKKCTKAGTGCGSCLKVLGQLVNDELAASGVEVDTGLCGCFAHTRQELYEIVLALRLTSYRELLDGHGRPEARGGEGCEICKPAVASIIASLAPAIGAQGHVLDGEQAALQDTNDHFLANLQKNGSYSIVPRVPGGEISPEKLIVIGEVARDFGLYTKITGGQRIDMFGARVDQLPQIWARLVAAGFESGHAYGKALRTVKSCVGSTWCRYGVQDSVRMAIDLELRYRGLRSPHKLKSAVSGCARECAEAMGKDFGVIATANGWNLYVGGNGGATPRHADLLAQDLSDAELVRLIDRFLMFYIRTADRLERTSVWLERIEGGLDHVRDVVVHDSLGICAELEELMAAHVANYRDEWAQTLDDPEKLARFVSFVNAPGAPDPAVRFVPEREQVKPDLTILAGPTLPVRTLEGSSTR</sequence>
<dbReference type="OrthoDB" id="9768666at2"/>
<dbReference type="InterPro" id="IPR041854">
    <property type="entry name" value="BFD-like_2Fe2S-bd_dom_sf"/>
</dbReference>
<dbReference type="PRINTS" id="PR00397">
    <property type="entry name" value="SIROHAEM"/>
</dbReference>
<dbReference type="InterPro" id="IPR007419">
    <property type="entry name" value="BFD-like_2Fe2S-bd_dom"/>
</dbReference>
<dbReference type="EC" id="1.8.7.1" evidence="5"/>
<dbReference type="GO" id="GO:0042128">
    <property type="term" value="P:nitrate assimilation"/>
    <property type="evidence" value="ECO:0007669"/>
    <property type="project" value="UniProtKB-UniRule"/>
</dbReference>
<dbReference type="GO" id="GO:0020037">
    <property type="term" value="F:heme binding"/>
    <property type="evidence" value="ECO:0007669"/>
    <property type="project" value="InterPro"/>
</dbReference>
<evidence type="ECO:0000256" key="16">
    <source>
        <dbReference type="ARBA" id="ARBA00023063"/>
    </source>
</evidence>
<dbReference type="GO" id="GO:0050311">
    <property type="term" value="F:sulfite reductase (ferredoxin) activity"/>
    <property type="evidence" value="ECO:0007669"/>
    <property type="project" value="UniProtKB-EC"/>
</dbReference>
<evidence type="ECO:0000256" key="17">
    <source>
        <dbReference type="ARBA" id="ARBA00034078"/>
    </source>
</evidence>
<dbReference type="UniPathway" id="UPA00653"/>
<dbReference type="Gene3D" id="3.30.390.30">
    <property type="match status" value="1"/>
</dbReference>
<comment type="cofactor">
    <cofactor evidence="17">
        <name>[2Fe-2S] cluster</name>
        <dbReference type="ChEBI" id="CHEBI:190135"/>
    </cofactor>
</comment>
<dbReference type="PANTHER" id="PTHR43809">
    <property type="entry name" value="NITRITE REDUCTASE (NADH) LARGE SUBUNIT"/>
    <property type="match status" value="1"/>
</dbReference>
<evidence type="ECO:0000256" key="11">
    <source>
        <dbReference type="ARBA" id="ARBA00022784"/>
    </source>
</evidence>
<evidence type="ECO:0000256" key="7">
    <source>
        <dbReference type="ARBA" id="ARBA00022617"/>
    </source>
</evidence>
<evidence type="ECO:0000256" key="19">
    <source>
        <dbReference type="PIRNR" id="PIRNR037149"/>
    </source>
</evidence>
<evidence type="ECO:0000259" key="24">
    <source>
        <dbReference type="Pfam" id="PF04324"/>
    </source>
</evidence>
<dbReference type="SUPFAM" id="SSF55124">
    <property type="entry name" value="Nitrite/Sulfite reductase N-terminal domain-like"/>
    <property type="match status" value="1"/>
</dbReference>
<feature type="binding site" evidence="20">
    <location>
        <position position="719"/>
    </location>
    <ligand>
        <name>[4Fe-4S] cluster</name>
        <dbReference type="ChEBI" id="CHEBI:49883"/>
    </ligand>
</feature>
<feature type="domain" description="NADH-rubredoxin oxidoreductase C-terminal" evidence="26">
    <location>
        <begin position="351"/>
        <end position="409"/>
    </location>
</feature>
<feature type="domain" description="FAD/NAD(P)-binding" evidence="25">
    <location>
        <begin position="33"/>
        <end position="322"/>
    </location>
</feature>
<evidence type="ECO:0000313" key="27">
    <source>
        <dbReference type="EMBL" id="RKN45727.1"/>
    </source>
</evidence>
<proteinExistence type="inferred from homology"/>
<dbReference type="GO" id="GO:0050660">
    <property type="term" value="F:flavin adenine dinucleotide binding"/>
    <property type="evidence" value="ECO:0007669"/>
    <property type="project" value="UniProtKB-UniRule"/>
</dbReference>
<evidence type="ECO:0000256" key="10">
    <source>
        <dbReference type="ARBA" id="ARBA00022723"/>
    </source>
</evidence>
<organism evidence="27 28">
    <name type="scientific">Streptomyces hoynatensis</name>
    <dbReference type="NCBI Taxonomy" id="1141874"/>
    <lineage>
        <taxon>Bacteria</taxon>
        <taxon>Bacillati</taxon>
        <taxon>Actinomycetota</taxon>
        <taxon>Actinomycetes</taxon>
        <taxon>Kitasatosporales</taxon>
        <taxon>Streptomycetaceae</taxon>
        <taxon>Streptomyces</taxon>
    </lineage>
</organism>
<evidence type="ECO:0000259" key="25">
    <source>
        <dbReference type="Pfam" id="PF07992"/>
    </source>
</evidence>
<dbReference type="InterPro" id="IPR017121">
    <property type="entry name" value="Nitrite_Rdtase_lsu"/>
</dbReference>
<comment type="function">
    <text evidence="2">Catalyzes the reduction of sulfite to sulfide, a step in the biosynthesis of sulfur-containing amino acids and cofactors.</text>
</comment>
<evidence type="ECO:0000256" key="12">
    <source>
        <dbReference type="ARBA" id="ARBA00022827"/>
    </source>
</evidence>